<keyword evidence="5 9" id="KW-0067">ATP-binding</keyword>
<dbReference type="InterPro" id="IPR008909">
    <property type="entry name" value="DALR_anticod-bd"/>
</dbReference>
<dbReference type="GO" id="GO:0006420">
    <property type="term" value="P:arginyl-tRNA aminoacylation"/>
    <property type="evidence" value="ECO:0007669"/>
    <property type="project" value="UniProtKB-UniRule"/>
</dbReference>
<comment type="subunit">
    <text evidence="9">Monomer.</text>
</comment>
<organism evidence="13 14">
    <name type="scientific">Capnocytophaga ochracea F0287</name>
    <dbReference type="NCBI Taxonomy" id="873517"/>
    <lineage>
        <taxon>Bacteria</taxon>
        <taxon>Pseudomonadati</taxon>
        <taxon>Bacteroidota</taxon>
        <taxon>Flavobacteriia</taxon>
        <taxon>Flavobacteriales</taxon>
        <taxon>Flavobacteriaceae</taxon>
        <taxon>Capnocytophaga</taxon>
    </lineage>
</organism>
<dbReference type="PROSITE" id="PS00178">
    <property type="entry name" value="AA_TRNA_LIGASE_I"/>
    <property type="match status" value="1"/>
</dbReference>
<dbReference type="EMBL" id="AEOH01000030">
    <property type="protein sequence ID" value="EFS97646.1"/>
    <property type="molecule type" value="Genomic_DNA"/>
</dbReference>
<dbReference type="InterPro" id="IPR035684">
    <property type="entry name" value="ArgRS_core"/>
</dbReference>
<dbReference type="SUPFAM" id="SSF47323">
    <property type="entry name" value="Anticodon-binding domain of a subclass of class I aminoacyl-tRNA synthetases"/>
    <property type="match status" value="1"/>
</dbReference>
<dbReference type="InterPro" id="IPR036695">
    <property type="entry name" value="Arg-tRNA-synth_N_sf"/>
</dbReference>
<evidence type="ECO:0000259" key="11">
    <source>
        <dbReference type="SMART" id="SM00836"/>
    </source>
</evidence>
<keyword evidence="6 9" id="KW-0648">Protein biosynthesis</keyword>
<dbReference type="Gene3D" id="3.40.50.620">
    <property type="entry name" value="HUPs"/>
    <property type="match status" value="1"/>
</dbReference>
<dbReference type="AlphaFoldDB" id="E4MRQ8"/>
<feature type="domain" description="DALR anticodon binding" evidence="11">
    <location>
        <begin position="512"/>
        <end position="631"/>
    </location>
</feature>
<keyword evidence="4 9" id="KW-0547">Nucleotide-binding</keyword>
<dbReference type="Pfam" id="PF05746">
    <property type="entry name" value="DALR_1"/>
    <property type="match status" value="1"/>
</dbReference>
<dbReference type="SMART" id="SM00836">
    <property type="entry name" value="DALR_1"/>
    <property type="match status" value="1"/>
</dbReference>
<dbReference type="SMART" id="SM01016">
    <property type="entry name" value="Arg_tRNA_synt_N"/>
    <property type="match status" value="1"/>
</dbReference>
<keyword evidence="7 9" id="KW-0030">Aminoacyl-tRNA synthetase</keyword>
<evidence type="ECO:0000256" key="2">
    <source>
        <dbReference type="ARBA" id="ARBA00022490"/>
    </source>
</evidence>
<dbReference type="FunFam" id="3.40.50.620:FF:000125">
    <property type="entry name" value="Arginine--tRNA ligase"/>
    <property type="match status" value="1"/>
</dbReference>
<feature type="domain" description="Arginyl tRNA synthetase N-terminal" evidence="12">
    <location>
        <begin position="40"/>
        <end position="122"/>
    </location>
</feature>
<dbReference type="GO" id="GO:0004814">
    <property type="term" value="F:arginine-tRNA ligase activity"/>
    <property type="evidence" value="ECO:0007669"/>
    <property type="project" value="UniProtKB-UniRule"/>
</dbReference>
<dbReference type="EC" id="6.1.1.19" evidence="9"/>
<dbReference type="InterPro" id="IPR001278">
    <property type="entry name" value="Arg-tRNA-ligase"/>
</dbReference>
<evidence type="ECO:0000256" key="7">
    <source>
        <dbReference type="ARBA" id="ARBA00023146"/>
    </source>
</evidence>
<evidence type="ECO:0000259" key="12">
    <source>
        <dbReference type="SMART" id="SM01016"/>
    </source>
</evidence>
<evidence type="ECO:0000256" key="1">
    <source>
        <dbReference type="ARBA" id="ARBA00005594"/>
    </source>
</evidence>
<dbReference type="Gene3D" id="1.10.730.10">
    <property type="entry name" value="Isoleucyl-tRNA Synthetase, Domain 1"/>
    <property type="match status" value="1"/>
</dbReference>
<evidence type="ECO:0000256" key="9">
    <source>
        <dbReference type="HAMAP-Rule" id="MF_00123"/>
    </source>
</evidence>
<dbReference type="SUPFAM" id="SSF55190">
    <property type="entry name" value="Arginyl-tRNA synthetase (ArgRS), N-terminal 'additional' domain"/>
    <property type="match status" value="1"/>
</dbReference>
<accession>E4MRQ8</accession>
<dbReference type="PRINTS" id="PR01038">
    <property type="entry name" value="TRNASYNTHARG"/>
</dbReference>
<dbReference type="InterPro" id="IPR009080">
    <property type="entry name" value="tRNAsynth_Ia_anticodon-bd"/>
</dbReference>
<dbReference type="PANTHER" id="PTHR11956:SF5">
    <property type="entry name" value="ARGININE--TRNA LIGASE, CYTOPLASMIC"/>
    <property type="match status" value="1"/>
</dbReference>
<comment type="catalytic activity">
    <reaction evidence="8 9">
        <text>tRNA(Arg) + L-arginine + ATP = L-arginyl-tRNA(Arg) + AMP + diphosphate</text>
        <dbReference type="Rhea" id="RHEA:20301"/>
        <dbReference type="Rhea" id="RHEA-COMP:9658"/>
        <dbReference type="Rhea" id="RHEA-COMP:9673"/>
        <dbReference type="ChEBI" id="CHEBI:30616"/>
        <dbReference type="ChEBI" id="CHEBI:32682"/>
        <dbReference type="ChEBI" id="CHEBI:33019"/>
        <dbReference type="ChEBI" id="CHEBI:78442"/>
        <dbReference type="ChEBI" id="CHEBI:78513"/>
        <dbReference type="ChEBI" id="CHEBI:456215"/>
        <dbReference type="EC" id="6.1.1.19"/>
    </reaction>
</comment>
<dbReference type="InterPro" id="IPR005148">
    <property type="entry name" value="Arg-tRNA-synth_N"/>
</dbReference>
<dbReference type="HOGENOM" id="CLU_006406_6_1_10"/>
<dbReference type="NCBIfam" id="TIGR00456">
    <property type="entry name" value="argS"/>
    <property type="match status" value="1"/>
</dbReference>
<dbReference type="SUPFAM" id="SSF52374">
    <property type="entry name" value="Nucleotidylyl transferase"/>
    <property type="match status" value="1"/>
</dbReference>
<dbReference type="GO" id="GO:0005737">
    <property type="term" value="C:cytoplasm"/>
    <property type="evidence" value="ECO:0007669"/>
    <property type="project" value="UniProtKB-SubCell"/>
</dbReference>
<evidence type="ECO:0000313" key="14">
    <source>
        <dbReference type="Proteomes" id="UP000005391"/>
    </source>
</evidence>
<comment type="caution">
    <text evidence="13">The sequence shown here is derived from an EMBL/GenBank/DDBJ whole genome shotgun (WGS) entry which is preliminary data.</text>
</comment>
<dbReference type="PANTHER" id="PTHR11956">
    <property type="entry name" value="ARGINYL-TRNA SYNTHETASE"/>
    <property type="match status" value="1"/>
</dbReference>
<proteinExistence type="inferred from homology"/>
<sequence length="631" mass="71872">MRIRRWVLGIKLKAKCFYILNYLYLCPLKRKNLQMLNLNDTLKQHILQAVQELYGVSLESVELQQTKKEFVGDVTLVVFPLLRHIKGNPVQIGEQIGGYLKEKAGDLVTDFNVIKGFLNLVIADSYYIDFLKEVKNNPQFGLATPNSKEAILVEYSSPNTNKPLHLGHIRNNLLGYSVAEILKAAGHKVYKTQIINDRGIHICKSMVAWQRFGNGETPENTGLKGDKLVGNYYVAFDKAYKAEIQQLVEQGKTKEEAEKQAPIFVAAQEMLRQWEAGNPEVIKLWKQMNGWVYDGFAVTYKNLGVDFDSYYYESNTYLLGKDIVERGLEQGVFFKKEDGSVWCDLTADGLDEKLVLRADGTSVYMTQDMGTATQRVKDYPDVKGMVYTVGNEQDYHFKVLFLILKKLGYDWASHLYHLSYGMVDLPSGKMKSREGTVVDADDLIAEMEQTAKEISQELGKLDDYTEAQKEALYHTIGLGALKYYILKVDPKKRILFDPKESIDFQGNTGPFIQYTYARIQSIMRKYTEMGGRNEAAIEKVNGLHEKEKALLKSITLFPSVVQDAADSYSPAIIANYVYDLVKDFNSFYQNVSILGEEEESKRDFRVMLSKKIGEIIAESFKMLGIQVPERM</sequence>
<keyword evidence="2 9" id="KW-0963">Cytoplasm</keyword>
<dbReference type="InterPro" id="IPR014729">
    <property type="entry name" value="Rossmann-like_a/b/a_fold"/>
</dbReference>
<keyword evidence="3 9" id="KW-0436">Ligase</keyword>
<evidence type="ECO:0000256" key="6">
    <source>
        <dbReference type="ARBA" id="ARBA00022917"/>
    </source>
</evidence>
<protein>
    <recommendedName>
        <fullName evidence="9">Arginine--tRNA ligase</fullName>
        <ecNumber evidence="9">6.1.1.19</ecNumber>
    </recommendedName>
    <alternativeName>
        <fullName evidence="9">Arginyl-tRNA synthetase</fullName>
        <shortName evidence="9">ArgRS</shortName>
    </alternativeName>
</protein>
<gene>
    <name evidence="9 13" type="primary">argS</name>
    <name evidence="13" type="ORF">HMPREF1977_1068</name>
</gene>
<evidence type="ECO:0000256" key="5">
    <source>
        <dbReference type="ARBA" id="ARBA00022840"/>
    </source>
</evidence>
<comment type="subcellular location">
    <subcellularLocation>
        <location evidence="9">Cytoplasm</location>
    </subcellularLocation>
</comment>
<dbReference type="GO" id="GO:0005524">
    <property type="term" value="F:ATP binding"/>
    <property type="evidence" value="ECO:0007669"/>
    <property type="project" value="UniProtKB-UniRule"/>
</dbReference>
<evidence type="ECO:0000256" key="3">
    <source>
        <dbReference type="ARBA" id="ARBA00022598"/>
    </source>
</evidence>
<dbReference type="Proteomes" id="UP000005391">
    <property type="component" value="Unassembled WGS sequence"/>
</dbReference>
<evidence type="ECO:0000256" key="10">
    <source>
        <dbReference type="RuleBase" id="RU363038"/>
    </source>
</evidence>
<name>E4MRQ8_CAPOC</name>
<feature type="short sequence motif" description="'HIGH' region" evidence="9">
    <location>
        <begin position="158"/>
        <end position="168"/>
    </location>
</feature>
<evidence type="ECO:0000256" key="4">
    <source>
        <dbReference type="ARBA" id="ARBA00022741"/>
    </source>
</evidence>
<reference evidence="13 14" key="1">
    <citation type="submission" date="2010-10" db="EMBL/GenBank/DDBJ databases">
        <authorList>
            <person name="Muzny D."/>
            <person name="Qin X."/>
            <person name="Deng J."/>
            <person name="Jiang H."/>
            <person name="Liu Y."/>
            <person name="Qu J."/>
            <person name="Song X.-Z."/>
            <person name="Zhang L."/>
            <person name="Thornton R."/>
            <person name="Coyle M."/>
            <person name="Francisco L."/>
            <person name="Jackson L."/>
            <person name="Javaid M."/>
            <person name="Korchina V."/>
            <person name="Kovar C."/>
            <person name="Mata R."/>
            <person name="Mathew T."/>
            <person name="Ngo R."/>
            <person name="Nguyen L."/>
            <person name="Nguyen N."/>
            <person name="Okwuonu G."/>
            <person name="Ongeri F."/>
            <person name="Pham C."/>
            <person name="Simmons D."/>
            <person name="Wilczek-Boney K."/>
            <person name="Hale W."/>
            <person name="Jakkamsetti A."/>
            <person name="Pham P."/>
            <person name="Ruth R."/>
            <person name="San Lucas F."/>
            <person name="Warren J."/>
            <person name="Zhang J."/>
            <person name="Zhao Z."/>
            <person name="Zhou C."/>
            <person name="Zhu D."/>
            <person name="Lee S."/>
            <person name="Bess C."/>
            <person name="Blankenburg K."/>
            <person name="Forbes L."/>
            <person name="Fu Q."/>
            <person name="Gubbala S."/>
            <person name="Hirani K."/>
            <person name="Jayaseelan J.C."/>
            <person name="Lara F."/>
            <person name="Munidasa M."/>
            <person name="Palculict T."/>
            <person name="Patil S."/>
            <person name="Pu L.-L."/>
            <person name="Saada N."/>
            <person name="Tang L."/>
            <person name="Weissenberger G."/>
            <person name="Zhu Y."/>
            <person name="Hemphill L."/>
            <person name="Shang Y."/>
            <person name="Youmans B."/>
            <person name="Ayvaz T."/>
            <person name="Ross M."/>
            <person name="Santibanez J."/>
            <person name="Aqrawi P."/>
            <person name="Gross S."/>
            <person name="Joshi V."/>
            <person name="Fowler G."/>
            <person name="Nazareth L."/>
            <person name="Reid J."/>
            <person name="Worley K."/>
            <person name="Petrosino J."/>
            <person name="Highlander S."/>
            <person name="Gibbs R."/>
        </authorList>
    </citation>
    <scope>NUCLEOTIDE SEQUENCE [LARGE SCALE GENOMIC DNA]</scope>
    <source>
        <strain evidence="13 14">F0287</strain>
    </source>
</reference>
<dbReference type="eggNOG" id="COG0018">
    <property type="taxonomic scope" value="Bacteria"/>
</dbReference>
<comment type="similarity">
    <text evidence="1 9 10">Belongs to the class-I aminoacyl-tRNA synthetase family.</text>
</comment>
<dbReference type="Pfam" id="PF03485">
    <property type="entry name" value="Arg_tRNA_synt_N"/>
    <property type="match status" value="1"/>
</dbReference>
<dbReference type="HAMAP" id="MF_00123">
    <property type="entry name" value="Arg_tRNA_synth"/>
    <property type="match status" value="1"/>
</dbReference>
<dbReference type="InterPro" id="IPR001412">
    <property type="entry name" value="aa-tRNA-synth_I_CS"/>
</dbReference>
<dbReference type="Pfam" id="PF00750">
    <property type="entry name" value="tRNA-synt_1d"/>
    <property type="match status" value="1"/>
</dbReference>
<dbReference type="Gene3D" id="3.30.1360.70">
    <property type="entry name" value="Arginyl tRNA synthetase N-terminal domain"/>
    <property type="match status" value="1"/>
</dbReference>
<evidence type="ECO:0000256" key="8">
    <source>
        <dbReference type="ARBA" id="ARBA00049339"/>
    </source>
</evidence>
<evidence type="ECO:0000313" key="13">
    <source>
        <dbReference type="EMBL" id="EFS97646.1"/>
    </source>
</evidence>